<reference evidence="1 2" key="1">
    <citation type="journal article" date="2013" name="Genome Announc.">
        <title>Complete genome sequence of Myxococcus stipitatus strain DSM 14675, a fruiting myxobacterium.</title>
        <authorList>
            <person name="Huntley S."/>
            <person name="Kneip S."/>
            <person name="Treuner-Lange A."/>
            <person name="Sogaard-Andersen L."/>
        </authorList>
    </citation>
    <scope>NUCLEOTIDE SEQUENCE [LARGE SCALE GENOMIC DNA]</scope>
    <source>
        <strain evidence="2">DSM 14675 / JCM 12634 / Mx s8</strain>
    </source>
</reference>
<name>L7U4D8_MYXSD</name>
<dbReference type="AlphaFoldDB" id="L7U4D8"/>
<dbReference type="HOGENOM" id="CLU_2024233_0_0_7"/>
<evidence type="ECO:0000313" key="1">
    <source>
        <dbReference type="EMBL" id="AGC42412.1"/>
    </source>
</evidence>
<evidence type="ECO:0000313" key="2">
    <source>
        <dbReference type="Proteomes" id="UP000011131"/>
    </source>
</evidence>
<dbReference type="EMBL" id="CP004025">
    <property type="protein sequence ID" value="AGC42412.1"/>
    <property type="molecule type" value="Genomic_DNA"/>
</dbReference>
<dbReference type="PATRIC" id="fig|1278073.3.peg.1109"/>
<dbReference type="STRING" id="1278073.MYSTI_01063"/>
<gene>
    <name evidence="1" type="ordered locus">MYSTI_01063</name>
</gene>
<sequence length="122" mass="13243">MSRAVLIHEASSDPRNVLAQVITHPSAPWESIAVAGELMALDARFNVWFLEVGKPRFDVEALEAVLSLADEVDDSIARAWRDRPDAGWNALRSALGCCSEDTCRAHSSFVREAPCGANGTGY</sequence>
<dbReference type="Proteomes" id="UP000011131">
    <property type="component" value="Chromosome"/>
</dbReference>
<dbReference type="RefSeq" id="WP_015346675.1">
    <property type="nucleotide sequence ID" value="NC_020126.1"/>
</dbReference>
<dbReference type="KEGG" id="msd:MYSTI_01063"/>
<dbReference type="OrthoDB" id="9945790at2"/>
<keyword evidence="2" id="KW-1185">Reference proteome</keyword>
<organism evidence="1 2">
    <name type="scientific">Myxococcus stipitatus (strain DSM 14675 / JCM 12634 / Mx s8)</name>
    <dbReference type="NCBI Taxonomy" id="1278073"/>
    <lineage>
        <taxon>Bacteria</taxon>
        <taxon>Pseudomonadati</taxon>
        <taxon>Myxococcota</taxon>
        <taxon>Myxococcia</taxon>
        <taxon>Myxococcales</taxon>
        <taxon>Cystobacterineae</taxon>
        <taxon>Myxococcaceae</taxon>
        <taxon>Myxococcus</taxon>
    </lineage>
</organism>
<protein>
    <submittedName>
        <fullName evidence="1">Uncharacterized protein</fullName>
    </submittedName>
</protein>
<accession>L7U4D8</accession>
<proteinExistence type="predicted"/>